<reference evidence="1" key="2">
    <citation type="submission" date="2020-09" db="EMBL/GenBank/DDBJ databases">
        <authorList>
            <person name="Sun Q."/>
            <person name="Sedlacek I."/>
        </authorList>
    </citation>
    <scope>NUCLEOTIDE SEQUENCE</scope>
    <source>
        <strain evidence="1">CCM 7905</strain>
    </source>
</reference>
<gene>
    <name evidence="1" type="ORF">GCM10007304_46910</name>
</gene>
<dbReference type="RefSeq" id="WP_188547565.1">
    <property type="nucleotide sequence ID" value="NZ_BMCU01000006.1"/>
</dbReference>
<protein>
    <submittedName>
        <fullName evidence="1">Uncharacterized protein</fullName>
    </submittedName>
</protein>
<sequence length="102" mass="10793">MIAWSVLVYPAAGGPVLAGSGLTDTRTDAVEDLTDAIRGALMDASAYAAPGGEGPRYTALVDAERALTVHLTRNSLGRLDLDAALDELERFEEAERDRTAFA</sequence>
<evidence type="ECO:0000313" key="2">
    <source>
        <dbReference type="Proteomes" id="UP000654257"/>
    </source>
</evidence>
<dbReference type="Proteomes" id="UP000654257">
    <property type="component" value="Unassembled WGS sequence"/>
</dbReference>
<name>A0A917LIA7_9NOCA</name>
<organism evidence="1 2">
    <name type="scientific">Rhodococcoides trifolii</name>
    <dbReference type="NCBI Taxonomy" id="908250"/>
    <lineage>
        <taxon>Bacteria</taxon>
        <taxon>Bacillati</taxon>
        <taxon>Actinomycetota</taxon>
        <taxon>Actinomycetes</taxon>
        <taxon>Mycobacteriales</taxon>
        <taxon>Nocardiaceae</taxon>
        <taxon>Rhodococcoides</taxon>
    </lineage>
</organism>
<keyword evidence="2" id="KW-1185">Reference proteome</keyword>
<dbReference type="EMBL" id="BMCU01000006">
    <property type="protein sequence ID" value="GGG27693.1"/>
    <property type="molecule type" value="Genomic_DNA"/>
</dbReference>
<evidence type="ECO:0000313" key="1">
    <source>
        <dbReference type="EMBL" id="GGG27693.1"/>
    </source>
</evidence>
<reference evidence="1" key="1">
    <citation type="journal article" date="2014" name="Int. J. Syst. Evol. Microbiol.">
        <title>Complete genome sequence of Corynebacterium casei LMG S-19264T (=DSM 44701T), isolated from a smear-ripened cheese.</title>
        <authorList>
            <consortium name="US DOE Joint Genome Institute (JGI-PGF)"/>
            <person name="Walter F."/>
            <person name="Albersmeier A."/>
            <person name="Kalinowski J."/>
            <person name="Ruckert C."/>
        </authorList>
    </citation>
    <scope>NUCLEOTIDE SEQUENCE</scope>
    <source>
        <strain evidence="1">CCM 7905</strain>
    </source>
</reference>
<proteinExistence type="predicted"/>
<comment type="caution">
    <text evidence="1">The sequence shown here is derived from an EMBL/GenBank/DDBJ whole genome shotgun (WGS) entry which is preliminary data.</text>
</comment>
<accession>A0A917LIA7</accession>
<dbReference type="AlphaFoldDB" id="A0A917LIA7"/>